<dbReference type="InterPro" id="IPR041588">
    <property type="entry name" value="Integrase_H2C2"/>
</dbReference>
<reference evidence="3" key="1">
    <citation type="submission" date="2021-03" db="EMBL/GenBank/DDBJ databases">
        <title>Draft genome sequence of rust myrtle Austropuccinia psidii MF-1, a brazilian biotype.</title>
        <authorList>
            <person name="Quecine M.C."/>
            <person name="Pachon D.M.R."/>
            <person name="Bonatelli M.L."/>
            <person name="Correr F.H."/>
            <person name="Franceschini L.M."/>
            <person name="Leite T.F."/>
            <person name="Margarido G.R.A."/>
            <person name="Almeida C.A."/>
            <person name="Ferrarezi J.A."/>
            <person name="Labate C.A."/>
        </authorList>
    </citation>
    <scope>NUCLEOTIDE SEQUENCE</scope>
    <source>
        <strain evidence="3">MF-1</strain>
    </source>
</reference>
<dbReference type="GO" id="GO:0003723">
    <property type="term" value="F:RNA binding"/>
    <property type="evidence" value="ECO:0007669"/>
    <property type="project" value="UniProtKB-KW"/>
</dbReference>
<proteinExistence type="predicted"/>
<dbReference type="InterPro" id="IPR001584">
    <property type="entry name" value="Integrase_cat-core"/>
</dbReference>
<organism evidence="3 4">
    <name type="scientific">Austropuccinia psidii MF-1</name>
    <dbReference type="NCBI Taxonomy" id="1389203"/>
    <lineage>
        <taxon>Eukaryota</taxon>
        <taxon>Fungi</taxon>
        <taxon>Dikarya</taxon>
        <taxon>Basidiomycota</taxon>
        <taxon>Pucciniomycotina</taxon>
        <taxon>Pucciniomycetes</taxon>
        <taxon>Pucciniales</taxon>
        <taxon>Sphaerophragmiaceae</taxon>
        <taxon>Austropuccinia</taxon>
    </lineage>
</organism>
<comment type="caution">
    <text evidence="3">The sequence shown here is derived from an EMBL/GenBank/DDBJ whole genome shotgun (WGS) entry which is preliminary data.</text>
</comment>
<dbReference type="PROSITE" id="PS50994">
    <property type="entry name" value="INTEGRASE"/>
    <property type="match status" value="1"/>
</dbReference>
<dbReference type="InterPro" id="IPR036397">
    <property type="entry name" value="RNaseH_sf"/>
</dbReference>
<sequence>MTIIYKEVKSHNNADGLSRWPLENNKSNPAYDPEVASKILIHFMEIDRKKNFRFSEWAPRSGTPDIDHSEPEETETPILEIISPELQNDFFNVVNKSYFKHKQCRIFLQLLQQKYRSPELQSQSEEPWLRVYKNQKLFVIEVILYHTEKHTSALTGIDRDGFILIIQEFHDCPYMGHMSEDRTKERISSTAWWTQWEQILGEYINTCERSQKANMKHGKYGLFQRIEDPKSPWETINMDWVTGIFPGGNENFNSCLVRVERFRTRVKCLQCHNGDKAMATDLLFWNNIILTCGVPKIILSDRDPKFTFKFWNKLYDMLGTKLAFSTAYHTHTDGLAGRIM</sequence>
<protein>
    <recommendedName>
        <fullName evidence="2">Integrase catalytic domain-containing protein</fullName>
    </recommendedName>
</protein>
<dbReference type="Pfam" id="PF17921">
    <property type="entry name" value="Integrase_H2C2"/>
    <property type="match status" value="1"/>
</dbReference>
<keyword evidence="1" id="KW-0694">RNA-binding</keyword>
<dbReference type="Proteomes" id="UP000765509">
    <property type="component" value="Unassembled WGS sequence"/>
</dbReference>
<dbReference type="AlphaFoldDB" id="A0A9Q3PTR5"/>
<dbReference type="SUPFAM" id="SSF53098">
    <property type="entry name" value="Ribonuclease H-like"/>
    <property type="match status" value="1"/>
</dbReference>
<accession>A0A9Q3PTR5</accession>
<dbReference type="GO" id="GO:0015074">
    <property type="term" value="P:DNA integration"/>
    <property type="evidence" value="ECO:0007669"/>
    <property type="project" value="InterPro"/>
</dbReference>
<feature type="domain" description="Integrase catalytic" evidence="2">
    <location>
        <begin position="228"/>
        <end position="340"/>
    </location>
</feature>
<evidence type="ECO:0000313" key="3">
    <source>
        <dbReference type="EMBL" id="MBW0572946.1"/>
    </source>
</evidence>
<dbReference type="InterPro" id="IPR012337">
    <property type="entry name" value="RNaseH-like_sf"/>
</dbReference>
<dbReference type="PANTHER" id="PTHR37984">
    <property type="entry name" value="PROTEIN CBG26694"/>
    <property type="match status" value="1"/>
</dbReference>
<keyword evidence="4" id="KW-1185">Reference proteome</keyword>
<dbReference type="GO" id="GO:0005634">
    <property type="term" value="C:nucleus"/>
    <property type="evidence" value="ECO:0007669"/>
    <property type="project" value="UniProtKB-ARBA"/>
</dbReference>
<dbReference type="EMBL" id="AVOT02091064">
    <property type="protein sequence ID" value="MBW0572946.1"/>
    <property type="molecule type" value="Genomic_DNA"/>
</dbReference>
<dbReference type="Gene3D" id="3.30.420.10">
    <property type="entry name" value="Ribonuclease H-like superfamily/Ribonuclease H"/>
    <property type="match status" value="1"/>
</dbReference>
<evidence type="ECO:0000256" key="1">
    <source>
        <dbReference type="ARBA" id="ARBA00022884"/>
    </source>
</evidence>
<gene>
    <name evidence="3" type="ORF">O181_112661</name>
</gene>
<dbReference type="PANTHER" id="PTHR37984:SF5">
    <property type="entry name" value="PROTEIN NYNRIN-LIKE"/>
    <property type="match status" value="1"/>
</dbReference>
<dbReference type="InterPro" id="IPR050951">
    <property type="entry name" value="Retrovirus_Pol_polyprotein"/>
</dbReference>
<evidence type="ECO:0000313" key="4">
    <source>
        <dbReference type="Proteomes" id="UP000765509"/>
    </source>
</evidence>
<evidence type="ECO:0000259" key="2">
    <source>
        <dbReference type="PROSITE" id="PS50994"/>
    </source>
</evidence>
<name>A0A9Q3PTR5_9BASI</name>
<dbReference type="Gene3D" id="1.10.340.70">
    <property type="match status" value="1"/>
</dbReference>